<comment type="pathway">
    <text evidence="3">Cofactor biosynthesis; Fe-Mo cofactor biosynthesis.</text>
</comment>
<gene>
    <name evidence="16" type="primary">nifB</name>
    <name evidence="16" type="ORF">GM661_03580</name>
</gene>
<dbReference type="InterPro" id="IPR000385">
    <property type="entry name" value="MoaA_NifB_PqqE_Fe-S-bd_CS"/>
</dbReference>
<evidence type="ECO:0000256" key="12">
    <source>
        <dbReference type="ARBA" id="ARBA00023239"/>
    </source>
</evidence>
<dbReference type="Pfam" id="PF04055">
    <property type="entry name" value="Radical_SAM"/>
    <property type="match status" value="1"/>
</dbReference>
<dbReference type="SUPFAM" id="SSF102114">
    <property type="entry name" value="Radical SAM enzymes"/>
    <property type="match status" value="1"/>
</dbReference>
<evidence type="ECO:0000256" key="2">
    <source>
        <dbReference type="ARBA" id="ARBA00003522"/>
    </source>
</evidence>
<dbReference type="InterPro" id="IPR007197">
    <property type="entry name" value="rSAM"/>
</dbReference>
<evidence type="ECO:0000313" key="17">
    <source>
        <dbReference type="Proteomes" id="UP000665020"/>
    </source>
</evidence>
<dbReference type="UniPathway" id="UPA00782"/>
<keyword evidence="12" id="KW-0456">Lyase</keyword>
<dbReference type="InterPro" id="IPR006638">
    <property type="entry name" value="Elp3/MiaA/NifB-like_rSAM"/>
</dbReference>
<dbReference type="KEGG" id="ifn:GM661_03580"/>
<dbReference type="AlphaFoldDB" id="A0A8A7K7G2"/>
<dbReference type="InterPro" id="IPR013785">
    <property type="entry name" value="Aldolase_TIM"/>
</dbReference>
<dbReference type="GO" id="GO:0032324">
    <property type="term" value="P:molybdopterin cofactor biosynthetic process"/>
    <property type="evidence" value="ECO:0007669"/>
    <property type="project" value="UniProtKB-ARBA"/>
</dbReference>
<dbReference type="EMBL" id="CP046640">
    <property type="protein sequence ID" value="QTL97120.1"/>
    <property type="molecule type" value="Genomic_DNA"/>
</dbReference>
<dbReference type="SFLD" id="SFLDG01068">
    <property type="entry name" value="FeMo_cofactor_biosynthesis_pro"/>
    <property type="match status" value="1"/>
</dbReference>
<protein>
    <recommendedName>
        <fullName evidence="5">FeMo cofactor biosynthesis protein NifB</fullName>
    </recommendedName>
    <alternativeName>
        <fullName evidence="14">Nitrogenase cofactor maturase NifB</fullName>
    </alternativeName>
    <alternativeName>
        <fullName evidence="13">Radical SAM assemblase NifB</fullName>
    </alternativeName>
</protein>
<dbReference type="GO" id="GO:0046872">
    <property type="term" value="F:metal ion binding"/>
    <property type="evidence" value="ECO:0007669"/>
    <property type="project" value="UniProtKB-KW"/>
</dbReference>
<keyword evidence="11" id="KW-0535">Nitrogen fixation</keyword>
<organism evidence="16 17">
    <name type="scientific">Iocasia fonsfrigidae</name>
    <dbReference type="NCBI Taxonomy" id="2682810"/>
    <lineage>
        <taxon>Bacteria</taxon>
        <taxon>Bacillati</taxon>
        <taxon>Bacillota</taxon>
        <taxon>Clostridia</taxon>
        <taxon>Halanaerobiales</taxon>
        <taxon>Halanaerobiaceae</taxon>
        <taxon>Iocasia</taxon>
    </lineage>
</organism>
<evidence type="ECO:0000256" key="14">
    <source>
        <dbReference type="ARBA" id="ARBA00032102"/>
    </source>
</evidence>
<dbReference type="SFLD" id="SFLDS00029">
    <property type="entry name" value="Radical_SAM"/>
    <property type="match status" value="1"/>
</dbReference>
<evidence type="ECO:0000256" key="4">
    <source>
        <dbReference type="ARBA" id="ARBA00006804"/>
    </source>
</evidence>
<evidence type="ECO:0000256" key="13">
    <source>
        <dbReference type="ARBA" id="ARBA00030926"/>
    </source>
</evidence>
<comment type="function">
    <text evidence="2">Involved in the biosynthesis of the iron-molybdenum cofactor (FeMo-co or M-cluster) found in the dinitrogenase enzyme of the nitrogenase complex in nitrogen-fixing microorganisms. NifB catalyzes the crucial step of radical SAM-dependent carbide insertion that occurs concomitant with the insertion of a 9th sulfur and the rearrangement/coupling of two [4Fe-4S] clusters into a [8Fe-9S-C] cluster, the precursor to the M-cluster.</text>
</comment>
<keyword evidence="8" id="KW-0479">Metal-binding</keyword>
<evidence type="ECO:0000256" key="1">
    <source>
        <dbReference type="ARBA" id="ARBA00001966"/>
    </source>
</evidence>
<evidence type="ECO:0000256" key="10">
    <source>
        <dbReference type="ARBA" id="ARBA00023014"/>
    </source>
</evidence>
<evidence type="ECO:0000256" key="8">
    <source>
        <dbReference type="ARBA" id="ARBA00022723"/>
    </source>
</evidence>
<dbReference type="PANTHER" id="PTHR43787">
    <property type="entry name" value="FEMO COFACTOR BIOSYNTHESIS PROTEIN NIFB-RELATED"/>
    <property type="match status" value="1"/>
</dbReference>
<feature type="domain" description="Elp3/MiaA/NifB-like radical SAM core" evidence="15">
    <location>
        <begin position="23"/>
        <end position="249"/>
    </location>
</feature>
<evidence type="ECO:0000313" key="16">
    <source>
        <dbReference type="EMBL" id="QTL97120.1"/>
    </source>
</evidence>
<evidence type="ECO:0000256" key="9">
    <source>
        <dbReference type="ARBA" id="ARBA00023004"/>
    </source>
</evidence>
<dbReference type="PROSITE" id="PS01305">
    <property type="entry name" value="MOAA_NIFB_PQQE"/>
    <property type="match status" value="1"/>
</dbReference>
<evidence type="ECO:0000259" key="15">
    <source>
        <dbReference type="SMART" id="SM00729"/>
    </source>
</evidence>
<dbReference type="InterPro" id="IPR005980">
    <property type="entry name" value="Nase_CF_NifB"/>
</dbReference>
<comment type="similarity">
    <text evidence="4">Belongs to the radical SAM superfamily. NifB family.</text>
</comment>
<keyword evidence="9" id="KW-0408">Iron</keyword>
<reference evidence="16" key="1">
    <citation type="submission" date="2019-12" db="EMBL/GenBank/DDBJ databases">
        <authorList>
            <person name="zhang j."/>
            <person name="sun C.M."/>
        </authorList>
    </citation>
    <scope>NUCLEOTIDE SEQUENCE</scope>
    <source>
        <strain evidence="16">NS-1</strain>
    </source>
</reference>
<dbReference type="SMART" id="SM00729">
    <property type="entry name" value="Elp3"/>
    <property type="match status" value="1"/>
</dbReference>
<dbReference type="SFLD" id="SFLDG01067">
    <property type="entry name" value="SPASM/twitch_domain_containing"/>
    <property type="match status" value="1"/>
</dbReference>
<dbReference type="RefSeq" id="WP_230868773.1">
    <property type="nucleotide sequence ID" value="NZ_CP046640.1"/>
</dbReference>
<keyword evidence="6" id="KW-0004">4Fe-4S</keyword>
<dbReference type="GO" id="GO:0016829">
    <property type="term" value="F:lyase activity"/>
    <property type="evidence" value="ECO:0007669"/>
    <property type="project" value="UniProtKB-KW"/>
</dbReference>
<evidence type="ECO:0000256" key="3">
    <source>
        <dbReference type="ARBA" id="ARBA00005155"/>
    </source>
</evidence>
<dbReference type="NCBIfam" id="TIGR01290">
    <property type="entry name" value="nifB"/>
    <property type="match status" value="1"/>
</dbReference>
<dbReference type="Proteomes" id="UP000665020">
    <property type="component" value="Chromosome"/>
</dbReference>
<accession>A0A8A7K7G2</accession>
<keyword evidence="17" id="KW-1185">Reference proteome</keyword>
<dbReference type="SFLD" id="SFLDF00281">
    <property type="entry name" value="FeMo_cofactor_biosynthesis_pro"/>
    <property type="match status" value="1"/>
</dbReference>
<name>A0A8A7K7G2_9FIRM</name>
<evidence type="ECO:0000256" key="11">
    <source>
        <dbReference type="ARBA" id="ARBA00023231"/>
    </source>
</evidence>
<dbReference type="GO" id="GO:0051539">
    <property type="term" value="F:4 iron, 4 sulfur cluster binding"/>
    <property type="evidence" value="ECO:0007669"/>
    <property type="project" value="UniProtKB-KW"/>
</dbReference>
<proteinExistence type="inferred from homology"/>
<keyword evidence="10" id="KW-0411">Iron-sulfur</keyword>
<evidence type="ECO:0000256" key="7">
    <source>
        <dbReference type="ARBA" id="ARBA00022691"/>
    </source>
</evidence>
<evidence type="ECO:0000256" key="5">
    <source>
        <dbReference type="ARBA" id="ARBA00021702"/>
    </source>
</evidence>
<sequence>MFLDRAVKTKKHPCFSKSAHNYARMHIPVAPVCNISCNYCNRKYDCVNESRPGVTSEVLSPEEALAKFRIVKEKMPELSVVGVAGPGDSLANFPETKKSIQLIQAESPDMVFCLSTNGLMLPEYQEDILQLGISHLTITINAVNPRIGAKIYAQVNYQGVSLSGEEGATLLLDRQLKGLEYLSARGIVCKVNILLLKGINDSHLEEVVQVVKKHGAYMTNIMPLIPVKGTRFEDLPLSDGKELNNFRRKCSVHLKQMYHCQQCRSDAVGCLGRDRSLEFSDNYIKEREVSSR</sequence>
<dbReference type="Gene3D" id="3.20.20.70">
    <property type="entry name" value="Aldolase class I"/>
    <property type="match status" value="1"/>
</dbReference>
<dbReference type="InterPro" id="IPR058240">
    <property type="entry name" value="rSAM_sf"/>
</dbReference>
<dbReference type="PANTHER" id="PTHR43787:SF13">
    <property type="entry name" value="FEMO COFACTOR BIOSYNTHESIS PROTEIN NIFB"/>
    <property type="match status" value="1"/>
</dbReference>
<comment type="cofactor">
    <cofactor evidence="1">
        <name>[4Fe-4S] cluster</name>
        <dbReference type="ChEBI" id="CHEBI:49883"/>
    </cofactor>
</comment>
<keyword evidence="7" id="KW-0949">S-adenosyl-L-methionine</keyword>
<dbReference type="CDD" id="cd01335">
    <property type="entry name" value="Radical_SAM"/>
    <property type="match status" value="1"/>
</dbReference>
<evidence type="ECO:0000256" key="6">
    <source>
        <dbReference type="ARBA" id="ARBA00022485"/>
    </source>
</evidence>